<dbReference type="PANTHER" id="PTHR43133:SF51">
    <property type="entry name" value="RNA POLYMERASE SIGMA FACTOR"/>
    <property type="match status" value="1"/>
</dbReference>
<feature type="domain" description="RNA polymerase sigma-70 region 2" evidence="5">
    <location>
        <begin position="25"/>
        <end position="85"/>
    </location>
</feature>
<protein>
    <submittedName>
        <fullName evidence="6">RNA polymerase factor sigma-70</fullName>
    </submittedName>
</protein>
<dbReference type="EMBL" id="CP037452">
    <property type="protein sequence ID" value="QDV51733.1"/>
    <property type="molecule type" value="Genomic_DNA"/>
</dbReference>
<dbReference type="KEGG" id="gfm:Enr17x_37910"/>
<dbReference type="InterPro" id="IPR039425">
    <property type="entry name" value="RNA_pol_sigma-70-like"/>
</dbReference>
<dbReference type="InterPro" id="IPR014331">
    <property type="entry name" value="RNA_pol_sigma70_ECF_RHOBA"/>
</dbReference>
<keyword evidence="4" id="KW-0804">Transcription</keyword>
<organism evidence="6 7">
    <name type="scientific">Gimesia fumaroli</name>
    <dbReference type="NCBI Taxonomy" id="2527976"/>
    <lineage>
        <taxon>Bacteria</taxon>
        <taxon>Pseudomonadati</taxon>
        <taxon>Planctomycetota</taxon>
        <taxon>Planctomycetia</taxon>
        <taxon>Planctomycetales</taxon>
        <taxon>Planctomycetaceae</taxon>
        <taxon>Gimesia</taxon>
    </lineage>
</organism>
<dbReference type="GO" id="GO:0006352">
    <property type="term" value="P:DNA-templated transcription initiation"/>
    <property type="evidence" value="ECO:0007669"/>
    <property type="project" value="InterPro"/>
</dbReference>
<dbReference type="InterPro" id="IPR007627">
    <property type="entry name" value="RNA_pol_sigma70_r2"/>
</dbReference>
<keyword evidence="2" id="KW-0805">Transcription regulation</keyword>
<evidence type="ECO:0000256" key="2">
    <source>
        <dbReference type="ARBA" id="ARBA00023015"/>
    </source>
</evidence>
<evidence type="ECO:0000313" key="7">
    <source>
        <dbReference type="Proteomes" id="UP000318313"/>
    </source>
</evidence>
<dbReference type="InterPro" id="IPR013325">
    <property type="entry name" value="RNA_pol_sigma_r2"/>
</dbReference>
<evidence type="ECO:0000256" key="4">
    <source>
        <dbReference type="ARBA" id="ARBA00023163"/>
    </source>
</evidence>
<evidence type="ECO:0000313" key="6">
    <source>
        <dbReference type="EMBL" id="QDV51733.1"/>
    </source>
</evidence>
<dbReference type="InterPro" id="IPR013324">
    <property type="entry name" value="RNA_pol_sigma_r3/r4-like"/>
</dbReference>
<accession>A0A518IF60</accession>
<comment type="similarity">
    <text evidence="1">Belongs to the sigma-70 factor family. ECF subfamily.</text>
</comment>
<proteinExistence type="inferred from homology"/>
<dbReference type="NCBIfam" id="TIGR02937">
    <property type="entry name" value="sigma70-ECF"/>
    <property type="match status" value="1"/>
</dbReference>
<dbReference type="Pfam" id="PF04542">
    <property type="entry name" value="Sigma70_r2"/>
    <property type="match status" value="1"/>
</dbReference>
<sequence>MRQKVLNQCDSMNLSGNLFARFMVTYDRELLRYIMMLIPRRDDAEEVLQRTALVMWEKFEEFDQDRDFLPWATRFAYFEALNFRKECARSRLMFNEEIMSLLAESRKEQESYLGQQRSALKLCLSELTREDRNMLERRYSDSSTIKTLAEEQGRTVKALYRRLDRVRKLITKCVERRVAALDRI</sequence>
<dbReference type="InterPro" id="IPR036388">
    <property type="entry name" value="WH-like_DNA-bd_sf"/>
</dbReference>
<keyword evidence="3" id="KW-0731">Sigma factor</keyword>
<keyword evidence="7" id="KW-1185">Reference proteome</keyword>
<dbReference type="Gene3D" id="1.10.1740.10">
    <property type="match status" value="1"/>
</dbReference>
<name>A0A518IF60_9PLAN</name>
<dbReference type="SUPFAM" id="SSF88659">
    <property type="entry name" value="Sigma3 and sigma4 domains of RNA polymerase sigma factors"/>
    <property type="match status" value="1"/>
</dbReference>
<evidence type="ECO:0000256" key="3">
    <source>
        <dbReference type="ARBA" id="ARBA00023082"/>
    </source>
</evidence>
<gene>
    <name evidence="6" type="ORF">Enr17x_37910</name>
</gene>
<dbReference type="SUPFAM" id="SSF88946">
    <property type="entry name" value="Sigma2 domain of RNA polymerase sigma factors"/>
    <property type="match status" value="1"/>
</dbReference>
<dbReference type="Proteomes" id="UP000318313">
    <property type="component" value="Chromosome"/>
</dbReference>
<reference evidence="6 7" key="1">
    <citation type="submission" date="2019-03" db="EMBL/GenBank/DDBJ databases">
        <title>Deep-cultivation of Planctomycetes and their phenomic and genomic characterization uncovers novel biology.</title>
        <authorList>
            <person name="Wiegand S."/>
            <person name="Jogler M."/>
            <person name="Boedeker C."/>
            <person name="Pinto D."/>
            <person name="Vollmers J."/>
            <person name="Rivas-Marin E."/>
            <person name="Kohn T."/>
            <person name="Peeters S.H."/>
            <person name="Heuer A."/>
            <person name="Rast P."/>
            <person name="Oberbeckmann S."/>
            <person name="Bunk B."/>
            <person name="Jeske O."/>
            <person name="Meyerdierks A."/>
            <person name="Storesund J.E."/>
            <person name="Kallscheuer N."/>
            <person name="Luecker S."/>
            <person name="Lage O.M."/>
            <person name="Pohl T."/>
            <person name="Merkel B.J."/>
            <person name="Hornburger P."/>
            <person name="Mueller R.-W."/>
            <person name="Bruemmer F."/>
            <person name="Labrenz M."/>
            <person name="Spormann A.M."/>
            <person name="Op den Camp H."/>
            <person name="Overmann J."/>
            <person name="Amann R."/>
            <person name="Jetten M.S.M."/>
            <person name="Mascher T."/>
            <person name="Medema M.H."/>
            <person name="Devos D.P."/>
            <person name="Kaster A.-K."/>
            <person name="Ovreas L."/>
            <person name="Rohde M."/>
            <person name="Galperin M.Y."/>
            <person name="Jogler C."/>
        </authorList>
    </citation>
    <scope>NUCLEOTIDE SEQUENCE [LARGE SCALE GENOMIC DNA]</scope>
    <source>
        <strain evidence="6 7">Enr17</strain>
    </source>
</reference>
<dbReference type="PANTHER" id="PTHR43133">
    <property type="entry name" value="RNA POLYMERASE ECF-TYPE SIGMA FACTO"/>
    <property type="match status" value="1"/>
</dbReference>
<dbReference type="Gene3D" id="1.10.10.10">
    <property type="entry name" value="Winged helix-like DNA-binding domain superfamily/Winged helix DNA-binding domain"/>
    <property type="match status" value="1"/>
</dbReference>
<evidence type="ECO:0000259" key="5">
    <source>
        <dbReference type="Pfam" id="PF04542"/>
    </source>
</evidence>
<dbReference type="AlphaFoldDB" id="A0A518IF60"/>
<evidence type="ECO:0000256" key="1">
    <source>
        <dbReference type="ARBA" id="ARBA00010641"/>
    </source>
</evidence>
<dbReference type="NCBIfam" id="TIGR02989">
    <property type="entry name" value="Sig-70_gvs1"/>
    <property type="match status" value="1"/>
</dbReference>
<dbReference type="InterPro" id="IPR014284">
    <property type="entry name" value="RNA_pol_sigma-70_dom"/>
</dbReference>
<dbReference type="GO" id="GO:0016987">
    <property type="term" value="F:sigma factor activity"/>
    <property type="evidence" value="ECO:0007669"/>
    <property type="project" value="UniProtKB-KW"/>
</dbReference>